<keyword evidence="5 6" id="KW-0472">Membrane</keyword>
<name>A0A6J4MU71_9CYAN</name>
<dbReference type="GO" id="GO:0016020">
    <property type="term" value="C:membrane"/>
    <property type="evidence" value="ECO:0007669"/>
    <property type="project" value="UniProtKB-SubCell"/>
</dbReference>
<dbReference type="AlphaFoldDB" id="A0A6J4MU71"/>
<keyword evidence="2" id="KW-0488">Methylation</keyword>
<dbReference type="GO" id="GO:0015627">
    <property type="term" value="C:type II protein secretion system complex"/>
    <property type="evidence" value="ECO:0007669"/>
    <property type="project" value="InterPro"/>
</dbReference>
<gene>
    <name evidence="7" type="ORF">AVDCRST_MAG94-3996</name>
</gene>
<sequence length="174" mass="18736">MKTGQGAWLLQDKRRQQEQGFTLIEVTIVLVISGILAAIALPSFLNQASKAKQVEAKMYLGTLNRAQQSYMLERAQFADTVTQLGIAFPNSLNYNYSIRLGSVGNQYAVHDAKSLSVSLRPYVGVVAIAQSNTGDARIETVLCESKAAQQGKAEQPVIDATSVDCASSTKPVGQ</sequence>
<dbReference type="GO" id="GO:0015628">
    <property type="term" value="P:protein secretion by the type II secretion system"/>
    <property type="evidence" value="ECO:0007669"/>
    <property type="project" value="InterPro"/>
</dbReference>
<evidence type="ECO:0000256" key="3">
    <source>
        <dbReference type="ARBA" id="ARBA00022692"/>
    </source>
</evidence>
<dbReference type="PANTHER" id="PTHR30093">
    <property type="entry name" value="GENERAL SECRETION PATHWAY PROTEIN G"/>
    <property type="match status" value="1"/>
</dbReference>
<dbReference type="InterPro" id="IPR045584">
    <property type="entry name" value="Pilin-like"/>
</dbReference>
<dbReference type="Pfam" id="PF16734">
    <property type="entry name" value="Pilin_GH"/>
    <property type="match status" value="1"/>
</dbReference>
<dbReference type="NCBIfam" id="TIGR02532">
    <property type="entry name" value="IV_pilin_GFxxxE"/>
    <property type="match status" value="1"/>
</dbReference>
<accession>A0A6J4MU71</accession>
<dbReference type="Pfam" id="PF07963">
    <property type="entry name" value="N_methyl"/>
    <property type="match status" value="1"/>
</dbReference>
<keyword evidence="4 6" id="KW-1133">Transmembrane helix</keyword>
<dbReference type="Gene3D" id="3.30.700.10">
    <property type="entry name" value="Glycoprotein, Type 4 Pilin"/>
    <property type="match status" value="1"/>
</dbReference>
<evidence type="ECO:0000256" key="2">
    <source>
        <dbReference type="ARBA" id="ARBA00022481"/>
    </source>
</evidence>
<dbReference type="InterPro" id="IPR000983">
    <property type="entry name" value="Bac_GSPG_pilin"/>
</dbReference>
<evidence type="ECO:0008006" key="8">
    <source>
        <dbReference type="Google" id="ProtNLM"/>
    </source>
</evidence>
<dbReference type="InterPro" id="IPR031975">
    <property type="entry name" value="Pilin_GH"/>
</dbReference>
<evidence type="ECO:0000313" key="7">
    <source>
        <dbReference type="EMBL" id="CAA9369089.1"/>
    </source>
</evidence>
<evidence type="ECO:0000256" key="1">
    <source>
        <dbReference type="ARBA" id="ARBA00004167"/>
    </source>
</evidence>
<feature type="transmembrane region" description="Helical" evidence="6">
    <location>
        <begin position="21"/>
        <end position="45"/>
    </location>
</feature>
<proteinExistence type="predicted"/>
<organism evidence="7">
    <name type="scientific">uncultured Leptolyngbya sp</name>
    <dbReference type="NCBI Taxonomy" id="332963"/>
    <lineage>
        <taxon>Bacteria</taxon>
        <taxon>Bacillati</taxon>
        <taxon>Cyanobacteriota</taxon>
        <taxon>Cyanophyceae</taxon>
        <taxon>Leptolyngbyales</taxon>
        <taxon>Leptolyngbyaceae</taxon>
        <taxon>Leptolyngbya group</taxon>
        <taxon>Leptolyngbya</taxon>
        <taxon>environmental samples</taxon>
    </lineage>
</organism>
<dbReference type="PROSITE" id="PS00409">
    <property type="entry name" value="PROKAR_NTER_METHYL"/>
    <property type="match status" value="1"/>
</dbReference>
<dbReference type="InterPro" id="IPR012902">
    <property type="entry name" value="N_methyl_site"/>
</dbReference>
<dbReference type="PRINTS" id="PR00813">
    <property type="entry name" value="BCTERIALGSPG"/>
</dbReference>
<protein>
    <recommendedName>
        <fullName evidence="8">Type IV pilin PilA</fullName>
    </recommendedName>
</protein>
<dbReference type="SUPFAM" id="SSF54523">
    <property type="entry name" value="Pili subunits"/>
    <property type="match status" value="1"/>
</dbReference>
<evidence type="ECO:0000256" key="6">
    <source>
        <dbReference type="SAM" id="Phobius"/>
    </source>
</evidence>
<dbReference type="EMBL" id="CADCTY010001388">
    <property type="protein sequence ID" value="CAA9369089.1"/>
    <property type="molecule type" value="Genomic_DNA"/>
</dbReference>
<dbReference type="PANTHER" id="PTHR30093:SF44">
    <property type="entry name" value="TYPE II SECRETION SYSTEM CORE PROTEIN G"/>
    <property type="match status" value="1"/>
</dbReference>
<keyword evidence="3 6" id="KW-0812">Transmembrane</keyword>
<comment type="subcellular location">
    <subcellularLocation>
        <location evidence="1">Membrane</location>
        <topology evidence="1">Single-pass membrane protein</topology>
    </subcellularLocation>
</comment>
<evidence type="ECO:0000256" key="4">
    <source>
        <dbReference type="ARBA" id="ARBA00022989"/>
    </source>
</evidence>
<reference evidence="7" key="1">
    <citation type="submission" date="2020-02" db="EMBL/GenBank/DDBJ databases">
        <authorList>
            <person name="Meier V. D."/>
        </authorList>
    </citation>
    <scope>NUCLEOTIDE SEQUENCE</scope>
    <source>
        <strain evidence="7">AVDCRST_MAG94</strain>
    </source>
</reference>
<evidence type="ECO:0000256" key="5">
    <source>
        <dbReference type="ARBA" id="ARBA00023136"/>
    </source>
</evidence>